<dbReference type="PANTHER" id="PTHR46558">
    <property type="entry name" value="TRACRIPTIONAL REGULATORY PROTEIN-RELATED-RELATED"/>
    <property type="match status" value="1"/>
</dbReference>
<keyword evidence="1" id="KW-0238">DNA-binding</keyword>
<organism evidence="3 4">
    <name type="scientific">Tenacibaculum lutimaris</name>
    <dbReference type="NCBI Taxonomy" id="285258"/>
    <lineage>
        <taxon>Bacteria</taxon>
        <taxon>Pseudomonadati</taxon>
        <taxon>Bacteroidota</taxon>
        <taxon>Flavobacteriia</taxon>
        <taxon>Flavobacteriales</taxon>
        <taxon>Flavobacteriaceae</taxon>
        <taxon>Tenacibaculum</taxon>
    </lineage>
</organism>
<dbReference type="SMART" id="SM00530">
    <property type="entry name" value="HTH_XRE"/>
    <property type="match status" value="1"/>
</dbReference>
<proteinExistence type="predicted"/>
<dbReference type="CDD" id="cd00093">
    <property type="entry name" value="HTH_XRE"/>
    <property type="match status" value="1"/>
</dbReference>
<dbReference type="Pfam" id="PF01381">
    <property type="entry name" value="HTH_3"/>
    <property type="match status" value="1"/>
</dbReference>
<evidence type="ECO:0000259" key="2">
    <source>
        <dbReference type="PROSITE" id="PS50943"/>
    </source>
</evidence>
<sequence length="66" mass="7603">MKNLIKVERARHNLTQGVLAEKLGVSRQTIHAIETNKFNPSVTLAIKMARFFNVTVEYLFEIEEVD</sequence>
<dbReference type="PROSITE" id="PS50943">
    <property type="entry name" value="HTH_CROC1"/>
    <property type="match status" value="1"/>
</dbReference>
<protein>
    <submittedName>
        <fullName evidence="3">Putative transcriptional regulator</fullName>
    </submittedName>
</protein>
<dbReference type="SUPFAM" id="SSF47413">
    <property type="entry name" value="lambda repressor-like DNA-binding domains"/>
    <property type="match status" value="1"/>
</dbReference>
<evidence type="ECO:0000313" key="3">
    <source>
        <dbReference type="EMBL" id="RKF04982.1"/>
    </source>
</evidence>
<dbReference type="EMBL" id="RAQM01000006">
    <property type="protein sequence ID" value="RKF04982.1"/>
    <property type="molecule type" value="Genomic_DNA"/>
</dbReference>
<reference evidence="3 4" key="1">
    <citation type="submission" date="2018-09" db="EMBL/GenBank/DDBJ databases">
        <title>Genomic Encyclopedia of Archaeal and Bacterial Type Strains, Phase II (KMG-II): from individual species to whole genera.</title>
        <authorList>
            <person name="Goeker M."/>
        </authorList>
    </citation>
    <scope>NUCLEOTIDE SEQUENCE [LARGE SCALE GENOMIC DNA]</scope>
    <source>
        <strain evidence="3 4">DSM 16505</strain>
    </source>
</reference>
<dbReference type="PANTHER" id="PTHR46558:SF4">
    <property type="entry name" value="DNA-BIDING PHAGE PROTEIN"/>
    <property type="match status" value="1"/>
</dbReference>
<evidence type="ECO:0000256" key="1">
    <source>
        <dbReference type="ARBA" id="ARBA00023125"/>
    </source>
</evidence>
<dbReference type="Proteomes" id="UP000285780">
    <property type="component" value="Unassembled WGS sequence"/>
</dbReference>
<dbReference type="InterPro" id="IPR010982">
    <property type="entry name" value="Lambda_DNA-bd_dom_sf"/>
</dbReference>
<gene>
    <name evidence="3" type="ORF">C8N26_0379</name>
</gene>
<dbReference type="RefSeq" id="WP_120185778.1">
    <property type="nucleotide sequence ID" value="NZ_RAQM01000006.1"/>
</dbReference>
<evidence type="ECO:0000313" key="4">
    <source>
        <dbReference type="Proteomes" id="UP000285780"/>
    </source>
</evidence>
<feature type="domain" description="HTH cro/C1-type" evidence="2">
    <location>
        <begin position="5"/>
        <end position="59"/>
    </location>
</feature>
<comment type="caution">
    <text evidence="3">The sequence shown here is derived from an EMBL/GenBank/DDBJ whole genome shotgun (WGS) entry which is preliminary data.</text>
</comment>
<accession>A0A420E4I1</accession>
<keyword evidence="4" id="KW-1185">Reference proteome</keyword>
<name>A0A420E4I1_9FLAO</name>
<dbReference type="Gene3D" id="1.10.260.40">
    <property type="entry name" value="lambda repressor-like DNA-binding domains"/>
    <property type="match status" value="1"/>
</dbReference>
<dbReference type="GO" id="GO:0003677">
    <property type="term" value="F:DNA binding"/>
    <property type="evidence" value="ECO:0007669"/>
    <property type="project" value="UniProtKB-KW"/>
</dbReference>
<dbReference type="InterPro" id="IPR001387">
    <property type="entry name" value="Cro/C1-type_HTH"/>
</dbReference>
<dbReference type="AlphaFoldDB" id="A0A420E4I1"/>